<proteinExistence type="predicted"/>
<feature type="compositionally biased region" description="Low complexity" evidence="1">
    <location>
        <begin position="47"/>
        <end position="63"/>
    </location>
</feature>
<dbReference type="EMBL" id="QXJM01000014">
    <property type="protein sequence ID" value="RIE05279.1"/>
    <property type="molecule type" value="Genomic_DNA"/>
</dbReference>
<name>A0A398CVF0_9BACL</name>
<protein>
    <recommendedName>
        <fullName evidence="3">Amidohydrolase-related domain-containing protein</fullName>
    </recommendedName>
</protein>
<evidence type="ECO:0000259" key="3">
    <source>
        <dbReference type="Pfam" id="PF04909"/>
    </source>
</evidence>
<reference evidence="4 5" key="1">
    <citation type="submission" date="2018-09" db="EMBL/GenBank/DDBJ databases">
        <title>Cohnella cavernae sp. nov., isolated from a karst cave.</title>
        <authorList>
            <person name="Zhu H."/>
        </authorList>
    </citation>
    <scope>NUCLEOTIDE SEQUENCE [LARGE SCALE GENOMIC DNA]</scope>
    <source>
        <strain evidence="4 5">K2E09-144</strain>
    </source>
</reference>
<accession>A0A398CVF0</accession>
<gene>
    <name evidence="4" type="ORF">D3H35_01810</name>
</gene>
<evidence type="ECO:0000313" key="5">
    <source>
        <dbReference type="Proteomes" id="UP000266340"/>
    </source>
</evidence>
<evidence type="ECO:0000313" key="4">
    <source>
        <dbReference type="EMBL" id="RIE05279.1"/>
    </source>
</evidence>
<evidence type="ECO:0000256" key="1">
    <source>
        <dbReference type="SAM" id="MobiDB-lite"/>
    </source>
</evidence>
<dbReference type="InterPro" id="IPR032466">
    <property type="entry name" value="Metal_Hydrolase"/>
</dbReference>
<dbReference type="RefSeq" id="WP_119147511.1">
    <property type="nucleotide sequence ID" value="NZ_JBHSOV010000005.1"/>
</dbReference>
<feature type="domain" description="Amidohydrolase-related" evidence="3">
    <location>
        <begin position="90"/>
        <end position="330"/>
    </location>
</feature>
<feature type="chain" id="PRO_5038705924" description="Amidohydrolase-related domain-containing protein" evidence="2">
    <location>
        <begin position="22"/>
        <end position="379"/>
    </location>
</feature>
<dbReference type="GO" id="GO:0016787">
    <property type="term" value="F:hydrolase activity"/>
    <property type="evidence" value="ECO:0007669"/>
    <property type="project" value="InterPro"/>
</dbReference>
<dbReference type="InterPro" id="IPR006680">
    <property type="entry name" value="Amidohydro-rel"/>
</dbReference>
<feature type="region of interest" description="Disordered" evidence="1">
    <location>
        <begin position="34"/>
        <end position="63"/>
    </location>
</feature>
<dbReference type="AlphaFoldDB" id="A0A398CVF0"/>
<comment type="caution">
    <text evidence="4">The sequence shown here is derived from an EMBL/GenBank/DDBJ whole genome shotgun (WGS) entry which is preliminary data.</text>
</comment>
<dbReference type="SUPFAM" id="SSF51556">
    <property type="entry name" value="Metallo-dependent hydrolases"/>
    <property type="match status" value="1"/>
</dbReference>
<sequence>MIGTKKLGKTALIAAAGLVTAAAIMIFTKPDETPPAATAQASAESGEPTSSPSALPSAPAAETPSPISVKEALAAKYADLGLIDVHNHDAPRYADSLRTWDRYHVGKVVLFGDISEPSAMLTDAMSWEAYRSYPDRIYPFFSGFDMFKKEGLQTVRDQLEKGYLGIGETVAASTLSPVLQNVIWKAEDPMDGNLPDVYALCAEYNVPILLHIDPPNGTPVEKLKEALDRYPDTKIIFAHANAYQGAVAIDDLLEEHSNLYIDFFAGFTSYSISSPYRTEAYIDVIERYPDRFFLSTDGAFDMTYDEAIPAMYETLEMLKPETRKKVASGNFQKIIDAEKPTKTQLQRYKELGGTEQDVAKLTALSRHEMNKLLFKLGYT</sequence>
<evidence type="ECO:0000256" key="2">
    <source>
        <dbReference type="SAM" id="SignalP"/>
    </source>
</evidence>
<dbReference type="OrthoDB" id="581098at2"/>
<keyword evidence="2" id="KW-0732">Signal</keyword>
<keyword evidence="5" id="KW-1185">Reference proteome</keyword>
<feature type="signal peptide" evidence="2">
    <location>
        <begin position="1"/>
        <end position="21"/>
    </location>
</feature>
<organism evidence="4 5">
    <name type="scientific">Cohnella faecalis</name>
    <dbReference type="NCBI Taxonomy" id="2315694"/>
    <lineage>
        <taxon>Bacteria</taxon>
        <taxon>Bacillati</taxon>
        <taxon>Bacillota</taxon>
        <taxon>Bacilli</taxon>
        <taxon>Bacillales</taxon>
        <taxon>Paenibacillaceae</taxon>
        <taxon>Cohnella</taxon>
    </lineage>
</organism>
<dbReference type="Proteomes" id="UP000266340">
    <property type="component" value="Unassembled WGS sequence"/>
</dbReference>
<dbReference type="Pfam" id="PF04909">
    <property type="entry name" value="Amidohydro_2"/>
    <property type="match status" value="1"/>
</dbReference>
<dbReference type="Gene3D" id="3.20.20.140">
    <property type="entry name" value="Metal-dependent hydrolases"/>
    <property type="match status" value="1"/>
</dbReference>